<evidence type="ECO:0008006" key="3">
    <source>
        <dbReference type="Google" id="ProtNLM"/>
    </source>
</evidence>
<dbReference type="Pfam" id="PF09697">
    <property type="entry name" value="Porph_ging"/>
    <property type="match status" value="1"/>
</dbReference>
<keyword evidence="2" id="KW-1185">Reference proteome</keyword>
<proteinExistence type="predicted"/>
<dbReference type="NCBIfam" id="TIGR01200">
    <property type="entry name" value="GLPGLI"/>
    <property type="match status" value="1"/>
</dbReference>
<name>N1WVK4_9FLAO</name>
<organism evidence="1 2">
    <name type="scientific">Psychroflexus gondwanensis ACAM 44</name>
    <dbReference type="NCBI Taxonomy" id="1189619"/>
    <lineage>
        <taxon>Bacteria</taxon>
        <taxon>Pseudomonadati</taxon>
        <taxon>Bacteroidota</taxon>
        <taxon>Flavobacteriia</taxon>
        <taxon>Flavobacteriales</taxon>
        <taxon>Flavobacteriaceae</taxon>
        <taxon>Psychroflexus</taxon>
    </lineage>
</organism>
<sequence length="233" mass="26909">MKGSINTVEYLIADANNALYTTEIVEITNNEIIKKEGDNQYSINPAEIKINAMKYYTKSDSPTMYFVSQPKNIQNTIVAIDSLPDISWKLNTNESKILNTFKCYKAEGTFRGSEIIAYYTPEIPIVFGPFKFKGLPGLIMEVYNDDNGLQYHWKASKIIIPFKQDIDLKFLSESYNSPIVTYRSIVEKFENKLKQMDQTMKTRVSRGGSIKLNNTERVSIEKIYEWEKETKED</sequence>
<comment type="caution">
    <text evidence="1">The sequence shown here is derived from an EMBL/GenBank/DDBJ whole genome shotgun (WGS) entry which is preliminary data.</text>
</comment>
<dbReference type="Proteomes" id="UP000012317">
    <property type="component" value="Unassembled WGS sequence"/>
</dbReference>
<dbReference type="EMBL" id="APLF01000007">
    <property type="protein sequence ID" value="EMY81149.1"/>
    <property type="molecule type" value="Genomic_DNA"/>
</dbReference>
<protein>
    <recommendedName>
        <fullName evidence="3">GLPGLI family protein</fullName>
    </recommendedName>
</protein>
<reference evidence="1 2" key="1">
    <citation type="journal article" date="2014" name="Genome Biol. Evol.">
        <title>Extensive gene acquisition in the extremely psychrophilic bacterial species Psychroflexus torquis and the link to sea-ice ecosystem specialism.</title>
        <authorList>
            <person name="Feng S."/>
            <person name="Powell S.M."/>
            <person name="Wilson R."/>
            <person name="Bowman J.P."/>
        </authorList>
    </citation>
    <scope>NUCLEOTIDE SEQUENCE [LARGE SCALE GENOMIC DNA]</scope>
    <source>
        <strain evidence="1 2">ACAM 44</strain>
    </source>
</reference>
<dbReference type="STRING" id="1189619.pgond44_07920"/>
<gene>
    <name evidence="1" type="ORF">pgond44_07920</name>
</gene>
<dbReference type="AlphaFoldDB" id="N1WVK4"/>
<accession>N1WVK4</accession>
<evidence type="ECO:0000313" key="2">
    <source>
        <dbReference type="Proteomes" id="UP000012317"/>
    </source>
</evidence>
<evidence type="ECO:0000313" key="1">
    <source>
        <dbReference type="EMBL" id="EMY81149.1"/>
    </source>
</evidence>
<dbReference type="eggNOG" id="ENOG5032Y7Q">
    <property type="taxonomic scope" value="Bacteria"/>
</dbReference>
<dbReference type="InterPro" id="IPR005901">
    <property type="entry name" value="GLPGLI"/>
</dbReference>